<dbReference type="InterPro" id="IPR001991">
    <property type="entry name" value="Na-dicarboxylate_symporter"/>
</dbReference>
<reference evidence="9" key="3">
    <citation type="submission" date="2025-08" db="UniProtKB">
        <authorList>
            <consortium name="Ensembl"/>
        </authorList>
    </citation>
    <scope>IDENTIFICATION</scope>
</reference>
<evidence type="ECO:0000256" key="2">
    <source>
        <dbReference type="ARBA" id="ARBA00022448"/>
    </source>
</evidence>
<dbReference type="GO" id="GO:0015501">
    <property type="term" value="F:glutamate:sodium symporter activity"/>
    <property type="evidence" value="ECO:0000318"/>
    <property type="project" value="GO_Central"/>
</dbReference>
<name>F6Y178_CIOIN</name>
<comment type="subcellular location">
    <subcellularLocation>
        <location evidence="1 8">Membrane</location>
        <topology evidence="1 8">Multi-pass membrane protein</topology>
    </subcellularLocation>
</comment>
<dbReference type="Ensembl" id="ENSCINT00000011730.3">
    <property type="protein sequence ID" value="ENSCINP00000011730.3"/>
    <property type="gene ID" value="ENSCING00000005668.3"/>
</dbReference>
<feature type="transmembrane region" description="Helical" evidence="8">
    <location>
        <begin position="30"/>
        <end position="48"/>
    </location>
</feature>
<dbReference type="PANTHER" id="PTHR11958:SF63">
    <property type="entry name" value="AMINO ACID TRANSPORTER"/>
    <property type="match status" value="1"/>
</dbReference>
<evidence type="ECO:0000256" key="6">
    <source>
        <dbReference type="ARBA" id="ARBA00023136"/>
    </source>
</evidence>
<feature type="transmembrane region" description="Helical" evidence="8">
    <location>
        <begin position="105"/>
        <end position="126"/>
    </location>
</feature>
<keyword evidence="6 8" id="KW-0472">Membrane</keyword>
<dbReference type="STRING" id="7719.ENSCINP00000011730"/>
<dbReference type="SUPFAM" id="SSF118215">
    <property type="entry name" value="Proton glutamate symport protein"/>
    <property type="match status" value="1"/>
</dbReference>
<dbReference type="PANTHER" id="PTHR11958">
    <property type="entry name" value="SODIUM/DICARBOXYLATE SYMPORTER-RELATED"/>
    <property type="match status" value="1"/>
</dbReference>
<dbReference type="Proteomes" id="UP000008144">
    <property type="component" value="Chromosome 8"/>
</dbReference>
<evidence type="ECO:0000313" key="10">
    <source>
        <dbReference type="Proteomes" id="UP000008144"/>
    </source>
</evidence>
<evidence type="ECO:0000256" key="1">
    <source>
        <dbReference type="ARBA" id="ARBA00004141"/>
    </source>
</evidence>
<dbReference type="EMBL" id="EAAA01002734">
    <property type="status" value="NOT_ANNOTATED_CDS"/>
    <property type="molecule type" value="Genomic_DNA"/>
</dbReference>
<keyword evidence="5 8" id="KW-1133">Transmembrane helix</keyword>
<dbReference type="HOGENOM" id="CLU_019375_3_2_1"/>
<protein>
    <recommendedName>
        <fullName evidence="8">Amino acid transporter</fullName>
    </recommendedName>
</protein>
<proteinExistence type="inferred from homology"/>
<feature type="transmembrane region" description="Helical" evidence="8">
    <location>
        <begin position="68"/>
        <end position="93"/>
    </location>
</feature>
<comment type="similarity">
    <text evidence="8">Belongs to the dicarboxylate/amino acid:cation symporter (DAACS) (TC 2.A.23) family.</text>
</comment>
<reference evidence="9" key="2">
    <citation type="journal article" date="2008" name="Genome Biol.">
        <title>Improved genome assembly and evidence-based global gene model set for the chordate Ciona intestinalis: new insight into intron and operon populations.</title>
        <authorList>
            <person name="Satou Y."/>
            <person name="Mineta K."/>
            <person name="Ogasawara M."/>
            <person name="Sasakura Y."/>
            <person name="Shoguchi E."/>
            <person name="Ueno K."/>
            <person name="Yamada L."/>
            <person name="Matsumoto J."/>
            <person name="Wasserscheid J."/>
            <person name="Dewar K."/>
            <person name="Wiley G.B."/>
            <person name="Macmil S.L."/>
            <person name="Roe B.A."/>
            <person name="Zeller R.W."/>
            <person name="Hastings K.E."/>
            <person name="Lemaire P."/>
            <person name="Lindquist E."/>
            <person name="Endo T."/>
            <person name="Hotta K."/>
            <person name="Inaba K."/>
        </authorList>
    </citation>
    <scope>NUCLEOTIDE SEQUENCE [LARGE SCALE GENOMIC DNA]</scope>
    <source>
        <strain evidence="9">wild type</strain>
    </source>
</reference>
<organism evidence="9 10">
    <name type="scientific">Ciona intestinalis</name>
    <name type="common">Transparent sea squirt</name>
    <name type="synonym">Ascidia intestinalis</name>
    <dbReference type="NCBI Taxonomy" id="7719"/>
    <lineage>
        <taxon>Eukaryota</taxon>
        <taxon>Metazoa</taxon>
        <taxon>Chordata</taxon>
        <taxon>Tunicata</taxon>
        <taxon>Ascidiacea</taxon>
        <taxon>Phlebobranchia</taxon>
        <taxon>Cionidae</taxon>
        <taxon>Ciona</taxon>
    </lineage>
</organism>
<evidence type="ECO:0000256" key="4">
    <source>
        <dbReference type="ARBA" id="ARBA00022847"/>
    </source>
</evidence>
<keyword evidence="3 8" id="KW-0812">Transmembrane</keyword>
<keyword evidence="7" id="KW-0325">Glycoprotein</keyword>
<dbReference type="GO" id="GO:0005313">
    <property type="term" value="F:L-glutamate transmembrane transporter activity"/>
    <property type="evidence" value="ECO:0000318"/>
    <property type="project" value="GO_Central"/>
</dbReference>
<keyword evidence="10" id="KW-1185">Reference proteome</keyword>
<evidence type="ECO:0000256" key="3">
    <source>
        <dbReference type="ARBA" id="ARBA00022692"/>
    </source>
</evidence>
<accession>F6Y178</accession>
<dbReference type="InterPro" id="IPR050746">
    <property type="entry name" value="DAACS"/>
</dbReference>
<feature type="transmembrane region" description="Helical" evidence="8">
    <location>
        <begin position="226"/>
        <end position="246"/>
    </location>
</feature>
<evidence type="ECO:0000256" key="5">
    <source>
        <dbReference type="ARBA" id="ARBA00022989"/>
    </source>
</evidence>
<keyword evidence="4 8" id="KW-0769">Symport</keyword>
<feature type="transmembrane region" description="Helical" evidence="8">
    <location>
        <begin position="299"/>
        <end position="325"/>
    </location>
</feature>
<dbReference type="InterPro" id="IPR036458">
    <property type="entry name" value="Na:dicarbo_symporter_sf"/>
</dbReference>
<evidence type="ECO:0000313" key="9">
    <source>
        <dbReference type="Ensembl" id="ENSCINP00000011730.3"/>
    </source>
</evidence>
<dbReference type="Gene3D" id="1.10.3860.10">
    <property type="entry name" value="Sodium:dicarboxylate symporter"/>
    <property type="match status" value="1"/>
</dbReference>
<dbReference type="AlphaFoldDB" id="F6Y178"/>
<dbReference type="InterPro" id="IPR018107">
    <property type="entry name" value="Na-dicarboxylate_symporter_CS"/>
</dbReference>
<reference evidence="10" key="1">
    <citation type="journal article" date="2002" name="Science">
        <title>The draft genome of Ciona intestinalis: insights into chordate and vertebrate origins.</title>
        <authorList>
            <person name="Dehal P."/>
            <person name="Satou Y."/>
            <person name="Campbell R.K."/>
            <person name="Chapman J."/>
            <person name="Degnan B."/>
            <person name="De Tomaso A."/>
            <person name="Davidson B."/>
            <person name="Di Gregorio A."/>
            <person name="Gelpke M."/>
            <person name="Goodstein D.M."/>
            <person name="Harafuji N."/>
            <person name="Hastings K.E."/>
            <person name="Ho I."/>
            <person name="Hotta K."/>
            <person name="Huang W."/>
            <person name="Kawashima T."/>
            <person name="Lemaire P."/>
            <person name="Martinez D."/>
            <person name="Meinertzhagen I.A."/>
            <person name="Necula S."/>
            <person name="Nonaka M."/>
            <person name="Putnam N."/>
            <person name="Rash S."/>
            <person name="Saiga H."/>
            <person name="Satake M."/>
            <person name="Terry A."/>
            <person name="Yamada L."/>
            <person name="Wang H.G."/>
            <person name="Awazu S."/>
            <person name="Azumi K."/>
            <person name="Boore J."/>
            <person name="Branno M."/>
            <person name="Chin-Bow S."/>
            <person name="DeSantis R."/>
            <person name="Doyle S."/>
            <person name="Francino P."/>
            <person name="Keys D.N."/>
            <person name="Haga S."/>
            <person name="Hayashi H."/>
            <person name="Hino K."/>
            <person name="Imai K.S."/>
            <person name="Inaba K."/>
            <person name="Kano S."/>
            <person name="Kobayashi K."/>
            <person name="Kobayashi M."/>
            <person name="Lee B.I."/>
            <person name="Makabe K.W."/>
            <person name="Manohar C."/>
            <person name="Matassi G."/>
            <person name="Medina M."/>
            <person name="Mochizuki Y."/>
            <person name="Mount S."/>
            <person name="Morishita T."/>
            <person name="Miura S."/>
            <person name="Nakayama A."/>
            <person name="Nishizaka S."/>
            <person name="Nomoto H."/>
            <person name="Ohta F."/>
            <person name="Oishi K."/>
            <person name="Rigoutsos I."/>
            <person name="Sano M."/>
            <person name="Sasaki A."/>
            <person name="Sasakura Y."/>
            <person name="Shoguchi E."/>
            <person name="Shin-i T."/>
            <person name="Spagnuolo A."/>
            <person name="Stainier D."/>
            <person name="Suzuki M.M."/>
            <person name="Tassy O."/>
            <person name="Takatori N."/>
            <person name="Tokuoka M."/>
            <person name="Yagi K."/>
            <person name="Yoshizaki F."/>
            <person name="Wada S."/>
            <person name="Zhang C."/>
            <person name="Hyatt P.D."/>
            <person name="Larimer F."/>
            <person name="Detter C."/>
            <person name="Doggett N."/>
            <person name="Glavina T."/>
            <person name="Hawkins T."/>
            <person name="Richardson P."/>
            <person name="Lucas S."/>
            <person name="Kohara Y."/>
            <person name="Levine M."/>
            <person name="Satoh N."/>
            <person name="Rokhsar D.S."/>
        </authorList>
    </citation>
    <scope>NUCLEOTIDE SEQUENCE [LARGE SCALE GENOMIC DNA]</scope>
</reference>
<evidence type="ECO:0000256" key="7">
    <source>
        <dbReference type="ARBA" id="ARBA00023180"/>
    </source>
</evidence>
<dbReference type="InParanoid" id="F6Y178"/>
<dbReference type="Pfam" id="PF00375">
    <property type="entry name" value="SDF"/>
    <property type="match status" value="1"/>
</dbReference>
<dbReference type="GO" id="GO:0015813">
    <property type="term" value="P:L-glutamate transmembrane transport"/>
    <property type="evidence" value="ECO:0000318"/>
    <property type="project" value="GO_Central"/>
</dbReference>
<feature type="transmembrane region" description="Helical" evidence="8">
    <location>
        <begin position="337"/>
        <end position="361"/>
    </location>
</feature>
<feature type="transmembrane region" description="Helical" evidence="8">
    <location>
        <begin position="266"/>
        <end position="287"/>
    </location>
</feature>
<reference evidence="9" key="4">
    <citation type="submission" date="2025-09" db="UniProtKB">
        <authorList>
            <consortium name="Ensembl"/>
        </authorList>
    </citation>
    <scope>IDENTIFICATION</scope>
</reference>
<dbReference type="GO" id="GO:0005886">
    <property type="term" value="C:plasma membrane"/>
    <property type="evidence" value="ECO:0000318"/>
    <property type="project" value="GO_Central"/>
</dbReference>
<dbReference type="GO" id="GO:0015175">
    <property type="term" value="F:neutral L-amino acid transmembrane transporter activity"/>
    <property type="evidence" value="ECO:0000318"/>
    <property type="project" value="GO_Central"/>
</dbReference>
<dbReference type="GeneTree" id="ENSGT00940000167953"/>
<evidence type="ECO:0000256" key="8">
    <source>
        <dbReference type="RuleBase" id="RU361216"/>
    </source>
</evidence>
<sequence>MPLSTKFRNIEAPSCECSAKCWKAFLKRELLLILTVLAVVFGLVLGIAMREANLSKLDIAYFAFPGTLFVRMLKMVIVPIIICSLVTAVSTIPKTAASKLGGRAVLYYITTTLLSVIMGIILVVSINPGGRLVHNRTGSIRKAEPVDTLLDLVRNLFPTNIVSATFTQVNTNVKEFTTRVPITTKMNVSVMVQPTMANTTAAYMTAVSEQDVVIDYRLVTASKSGLNALGLICFCLIFGVIIGQMGKDGEVVVKFFSGANEAVLKMVRMVIWYGPIGIMFLIASKIMAMENPNQELARFGLYMVTVIVGLIIHGFIVLPIIYAVIVRKNPFSYLGGALQALLTALATASSSATLPVTITCAEKKNNIDRRVARFVLPIGATINMDGTALYEAVAAIYIAQANGIVLNFGQIIAVSLTATAASIGAAGVPQAGLVTLIIVLAAVGLPADDIELILAIDWLLDRFRTSINVWGDSVGAAVVNHLLKDDFKQMDEDELSSSD</sequence>
<dbReference type="PRINTS" id="PR00173">
    <property type="entry name" value="EDTRNSPORT"/>
</dbReference>
<dbReference type="PROSITE" id="PS00714">
    <property type="entry name" value="NA_DICARBOXYL_SYMP_2"/>
    <property type="match status" value="1"/>
</dbReference>
<keyword evidence="2 8" id="KW-0813">Transport</keyword>